<dbReference type="EMBL" id="CP106793">
    <property type="protein sequence ID" value="UXY18522.1"/>
    <property type="molecule type" value="Genomic_DNA"/>
</dbReference>
<dbReference type="RefSeq" id="WP_263228760.1">
    <property type="nucleotide sequence ID" value="NZ_CP106793.1"/>
</dbReference>
<evidence type="ECO:0000313" key="2">
    <source>
        <dbReference type="EMBL" id="UXY18522.1"/>
    </source>
</evidence>
<organism evidence="2 3">
    <name type="scientific">Streptomyces cynarae</name>
    <dbReference type="NCBI Taxonomy" id="2981134"/>
    <lineage>
        <taxon>Bacteria</taxon>
        <taxon>Bacillati</taxon>
        <taxon>Actinomycetota</taxon>
        <taxon>Actinomycetes</taxon>
        <taxon>Kitasatosporales</taxon>
        <taxon>Streptomycetaceae</taxon>
        <taxon>Streptomyces</taxon>
    </lineage>
</organism>
<evidence type="ECO:0000313" key="3">
    <source>
        <dbReference type="Proteomes" id="UP001061298"/>
    </source>
</evidence>
<gene>
    <name evidence="2" type="ORF">N8I84_07130</name>
</gene>
<protein>
    <submittedName>
        <fullName evidence="2">Uncharacterized protein</fullName>
    </submittedName>
</protein>
<feature type="region of interest" description="Disordered" evidence="1">
    <location>
        <begin position="1"/>
        <end position="41"/>
    </location>
</feature>
<name>A0ABY6DVW9_9ACTN</name>
<keyword evidence="3" id="KW-1185">Reference proteome</keyword>
<feature type="compositionally biased region" description="Basic and acidic residues" evidence="1">
    <location>
        <begin position="8"/>
        <end position="25"/>
    </location>
</feature>
<dbReference type="Proteomes" id="UP001061298">
    <property type="component" value="Chromosome"/>
</dbReference>
<evidence type="ECO:0000256" key="1">
    <source>
        <dbReference type="SAM" id="MobiDB-lite"/>
    </source>
</evidence>
<accession>A0ABY6DVW9</accession>
<reference evidence="2" key="1">
    <citation type="submission" date="2022-10" db="EMBL/GenBank/DDBJ databases">
        <authorList>
            <person name="Mo P."/>
        </authorList>
    </citation>
    <scope>NUCLEOTIDE SEQUENCE</scope>
    <source>
        <strain evidence="2">HUAS 13-4</strain>
    </source>
</reference>
<sequence length="41" mass="4412">MAEMFVPADHDPRVRGPATGDERTLPADPLAGRRAIRPSSP</sequence>
<proteinExistence type="predicted"/>